<protein>
    <submittedName>
        <fullName evidence="1">Uncharacterized protein</fullName>
    </submittedName>
</protein>
<reference evidence="1" key="1">
    <citation type="journal article" date="2019" name="bioRxiv">
        <title>The Genome of the Zebra Mussel, Dreissena polymorpha: A Resource for Invasive Species Research.</title>
        <authorList>
            <person name="McCartney M.A."/>
            <person name="Auch B."/>
            <person name="Kono T."/>
            <person name="Mallez S."/>
            <person name="Zhang Y."/>
            <person name="Obille A."/>
            <person name="Becker A."/>
            <person name="Abrahante J.E."/>
            <person name="Garbe J."/>
            <person name="Badalamenti J.P."/>
            <person name="Herman A."/>
            <person name="Mangelson H."/>
            <person name="Liachko I."/>
            <person name="Sullivan S."/>
            <person name="Sone E.D."/>
            <person name="Koren S."/>
            <person name="Silverstein K.A.T."/>
            <person name="Beckman K.B."/>
            <person name="Gohl D.M."/>
        </authorList>
    </citation>
    <scope>NUCLEOTIDE SEQUENCE</scope>
    <source>
        <strain evidence="1">Duluth1</strain>
        <tissue evidence="1">Whole animal</tissue>
    </source>
</reference>
<reference evidence="1" key="2">
    <citation type="submission" date="2020-11" db="EMBL/GenBank/DDBJ databases">
        <authorList>
            <person name="McCartney M.A."/>
            <person name="Auch B."/>
            <person name="Kono T."/>
            <person name="Mallez S."/>
            <person name="Becker A."/>
            <person name="Gohl D.M."/>
            <person name="Silverstein K.A.T."/>
            <person name="Koren S."/>
            <person name="Bechman K.B."/>
            <person name="Herman A."/>
            <person name="Abrahante J.E."/>
            <person name="Garbe J."/>
        </authorList>
    </citation>
    <scope>NUCLEOTIDE SEQUENCE</scope>
    <source>
        <strain evidence="1">Duluth1</strain>
        <tissue evidence="1">Whole animal</tissue>
    </source>
</reference>
<organism evidence="1 2">
    <name type="scientific">Dreissena polymorpha</name>
    <name type="common">Zebra mussel</name>
    <name type="synonym">Mytilus polymorpha</name>
    <dbReference type="NCBI Taxonomy" id="45954"/>
    <lineage>
        <taxon>Eukaryota</taxon>
        <taxon>Metazoa</taxon>
        <taxon>Spiralia</taxon>
        <taxon>Lophotrochozoa</taxon>
        <taxon>Mollusca</taxon>
        <taxon>Bivalvia</taxon>
        <taxon>Autobranchia</taxon>
        <taxon>Heteroconchia</taxon>
        <taxon>Euheterodonta</taxon>
        <taxon>Imparidentia</taxon>
        <taxon>Neoheterodontei</taxon>
        <taxon>Myida</taxon>
        <taxon>Dreissenoidea</taxon>
        <taxon>Dreissenidae</taxon>
        <taxon>Dreissena</taxon>
    </lineage>
</organism>
<dbReference type="AlphaFoldDB" id="A0A9D4DN78"/>
<dbReference type="Proteomes" id="UP000828390">
    <property type="component" value="Unassembled WGS sequence"/>
</dbReference>
<sequence length="71" mass="7869">MEMRFLLGKKLLDGLLAKFVGNCLSTGTRVFEEGAMGTVGTRGWLIANATDFFLCSVYGDSPTFPKFEKRQ</sequence>
<evidence type="ECO:0000313" key="2">
    <source>
        <dbReference type="Proteomes" id="UP000828390"/>
    </source>
</evidence>
<keyword evidence="2" id="KW-1185">Reference proteome</keyword>
<name>A0A9D4DN78_DREPO</name>
<evidence type="ECO:0000313" key="1">
    <source>
        <dbReference type="EMBL" id="KAH3752158.1"/>
    </source>
</evidence>
<gene>
    <name evidence="1" type="ORF">DPMN_186770</name>
</gene>
<accession>A0A9D4DN78</accession>
<dbReference type="EMBL" id="JAIWYP010000010">
    <property type="protein sequence ID" value="KAH3752158.1"/>
    <property type="molecule type" value="Genomic_DNA"/>
</dbReference>
<comment type="caution">
    <text evidence="1">The sequence shown here is derived from an EMBL/GenBank/DDBJ whole genome shotgun (WGS) entry which is preliminary data.</text>
</comment>
<proteinExistence type="predicted"/>